<organism evidence="1 2">
    <name type="scientific">Sinisalibacter lacisalsi</name>
    <dbReference type="NCBI Taxonomy" id="1526570"/>
    <lineage>
        <taxon>Bacteria</taxon>
        <taxon>Pseudomonadati</taxon>
        <taxon>Pseudomonadota</taxon>
        <taxon>Alphaproteobacteria</taxon>
        <taxon>Rhodobacterales</taxon>
        <taxon>Roseobacteraceae</taxon>
        <taxon>Sinisalibacter</taxon>
    </lineage>
</organism>
<comment type="caution">
    <text evidence="1">The sequence shown here is derived from an EMBL/GenBank/DDBJ whole genome shotgun (WGS) entry which is preliminary data.</text>
</comment>
<keyword evidence="2" id="KW-1185">Reference proteome</keyword>
<evidence type="ECO:0000313" key="1">
    <source>
        <dbReference type="EMBL" id="GGD25993.1"/>
    </source>
</evidence>
<dbReference type="Proteomes" id="UP000617355">
    <property type="component" value="Unassembled WGS sequence"/>
</dbReference>
<accession>A0ABQ1QHW3</accession>
<gene>
    <name evidence="1" type="ORF">GCM10011358_08050</name>
</gene>
<reference evidence="2" key="1">
    <citation type="journal article" date="2019" name="Int. J. Syst. Evol. Microbiol.">
        <title>The Global Catalogue of Microorganisms (GCM) 10K type strain sequencing project: providing services to taxonomists for standard genome sequencing and annotation.</title>
        <authorList>
            <consortium name="The Broad Institute Genomics Platform"/>
            <consortium name="The Broad Institute Genome Sequencing Center for Infectious Disease"/>
            <person name="Wu L."/>
            <person name="Ma J."/>
        </authorList>
    </citation>
    <scope>NUCLEOTIDE SEQUENCE [LARGE SCALE GENOMIC DNA]</scope>
    <source>
        <strain evidence="2">CGMCC 1.12922</strain>
    </source>
</reference>
<protein>
    <recommendedName>
        <fullName evidence="3">Lipoprotein</fullName>
    </recommendedName>
</protein>
<dbReference type="RefSeq" id="WP_188526306.1">
    <property type="nucleotide sequence ID" value="NZ_BMGI01000001.1"/>
</dbReference>
<sequence length="135" mass="14728">MTPRLRLLCAIGLAPLAGCGGLSPEARCFAEATAEYRGPWREARRIEADLVRGHALHRVEVIRLAPVDCHEGGQRNTCLVERREWELRPVAIDEGLHRARLATLEARMAALRPAAMAAAAGCGYGDRAEARPPPE</sequence>
<dbReference type="EMBL" id="BMGI01000001">
    <property type="protein sequence ID" value="GGD25993.1"/>
    <property type="molecule type" value="Genomic_DNA"/>
</dbReference>
<evidence type="ECO:0008006" key="3">
    <source>
        <dbReference type="Google" id="ProtNLM"/>
    </source>
</evidence>
<proteinExistence type="predicted"/>
<evidence type="ECO:0000313" key="2">
    <source>
        <dbReference type="Proteomes" id="UP000617355"/>
    </source>
</evidence>
<name>A0ABQ1QHW3_9RHOB</name>